<dbReference type="PROSITE" id="PS50157">
    <property type="entry name" value="ZINC_FINGER_C2H2_2"/>
    <property type="match status" value="2"/>
</dbReference>
<proteinExistence type="predicted"/>
<feature type="compositionally biased region" description="Acidic residues" evidence="2">
    <location>
        <begin position="60"/>
        <end position="78"/>
    </location>
</feature>
<keyword evidence="1" id="KW-0479">Metal-binding</keyword>
<organism evidence="4 5">
    <name type="scientific">Ambrosiozyma monospora</name>
    <name type="common">Yeast</name>
    <name type="synonym">Endomycopsis monosporus</name>
    <dbReference type="NCBI Taxonomy" id="43982"/>
    <lineage>
        <taxon>Eukaryota</taxon>
        <taxon>Fungi</taxon>
        <taxon>Dikarya</taxon>
        <taxon>Ascomycota</taxon>
        <taxon>Saccharomycotina</taxon>
        <taxon>Pichiomycetes</taxon>
        <taxon>Pichiales</taxon>
        <taxon>Pichiaceae</taxon>
        <taxon>Ambrosiozyma</taxon>
    </lineage>
</organism>
<evidence type="ECO:0000259" key="3">
    <source>
        <dbReference type="PROSITE" id="PS50157"/>
    </source>
</evidence>
<name>A0A9W6Z568_AMBMO</name>
<dbReference type="OrthoDB" id="4748970at2759"/>
<keyword evidence="5" id="KW-1185">Reference proteome</keyword>
<feature type="domain" description="C2H2-type" evidence="3">
    <location>
        <begin position="147"/>
        <end position="176"/>
    </location>
</feature>
<feature type="region of interest" description="Disordered" evidence="2">
    <location>
        <begin position="59"/>
        <end position="91"/>
    </location>
</feature>
<feature type="compositionally biased region" description="Basic and acidic residues" evidence="2">
    <location>
        <begin position="79"/>
        <end position="91"/>
    </location>
</feature>
<dbReference type="EMBL" id="BSXU01006674">
    <property type="protein sequence ID" value="GMG56043.1"/>
    <property type="molecule type" value="Genomic_DNA"/>
</dbReference>
<dbReference type="SUPFAM" id="SSF57667">
    <property type="entry name" value="beta-beta-alpha zinc fingers"/>
    <property type="match status" value="1"/>
</dbReference>
<dbReference type="PROSITE" id="PS00028">
    <property type="entry name" value="ZINC_FINGER_C2H2_1"/>
    <property type="match status" value="2"/>
</dbReference>
<reference evidence="4" key="1">
    <citation type="submission" date="2023-04" db="EMBL/GenBank/DDBJ databases">
        <title>Ambrosiozyma monospora NBRC 1965.</title>
        <authorList>
            <person name="Ichikawa N."/>
            <person name="Sato H."/>
            <person name="Tonouchi N."/>
        </authorList>
    </citation>
    <scope>NUCLEOTIDE SEQUENCE</scope>
    <source>
        <strain evidence="4">NBRC 1965</strain>
    </source>
</reference>
<dbReference type="SMART" id="SM00355">
    <property type="entry name" value="ZnF_C2H2"/>
    <property type="match status" value="2"/>
</dbReference>
<dbReference type="Proteomes" id="UP001165063">
    <property type="component" value="Unassembled WGS sequence"/>
</dbReference>
<evidence type="ECO:0000313" key="5">
    <source>
        <dbReference type="Proteomes" id="UP001165063"/>
    </source>
</evidence>
<sequence>MRVHDESTAIKLWKCDSCSSRFTKKEQLIVHYKHEHPDLKLPECLSKSSNFKKTEVIDLTIDEEEEEEEEDHEEEDSYKEESSTVTKLEEEHRDNIHYTSGDANGDDLGLNFCVTSAVRTSFKKDLKEGKITSILDMITGNLPEKRLGCKYTNCHRTFRRQYDLDRHLKWHAALDVKLDRRLAELNAENQNQNHLNREL</sequence>
<dbReference type="AlphaFoldDB" id="A0A9W6Z568"/>
<evidence type="ECO:0000256" key="1">
    <source>
        <dbReference type="PROSITE-ProRule" id="PRU00042"/>
    </source>
</evidence>
<keyword evidence="1" id="KW-0862">Zinc</keyword>
<feature type="domain" description="C2H2-type" evidence="3">
    <location>
        <begin position="13"/>
        <end position="41"/>
    </location>
</feature>
<evidence type="ECO:0000256" key="2">
    <source>
        <dbReference type="SAM" id="MobiDB-lite"/>
    </source>
</evidence>
<dbReference type="Gene3D" id="3.30.160.60">
    <property type="entry name" value="Classic Zinc Finger"/>
    <property type="match status" value="2"/>
</dbReference>
<comment type="caution">
    <text evidence="4">The sequence shown here is derived from an EMBL/GenBank/DDBJ whole genome shotgun (WGS) entry which is preliminary data.</text>
</comment>
<dbReference type="InterPro" id="IPR036236">
    <property type="entry name" value="Znf_C2H2_sf"/>
</dbReference>
<accession>A0A9W6Z568</accession>
<keyword evidence="1" id="KW-0863">Zinc-finger</keyword>
<dbReference type="GO" id="GO:0008270">
    <property type="term" value="F:zinc ion binding"/>
    <property type="evidence" value="ECO:0007669"/>
    <property type="project" value="UniProtKB-KW"/>
</dbReference>
<dbReference type="InterPro" id="IPR013087">
    <property type="entry name" value="Znf_C2H2_type"/>
</dbReference>
<evidence type="ECO:0000313" key="4">
    <source>
        <dbReference type="EMBL" id="GMG56043.1"/>
    </source>
</evidence>
<protein>
    <submittedName>
        <fullName evidence="4">Unnamed protein product</fullName>
    </submittedName>
</protein>
<gene>
    <name evidence="4" type="ORF">Amon01_000811200</name>
</gene>